<dbReference type="EMBL" id="LZEX01000001">
    <property type="protein sequence ID" value="OBU11801.1"/>
    <property type="molecule type" value="Genomic_DNA"/>
</dbReference>
<protein>
    <recommendedName>
        <fullName evidence="5">HNH nuclease domain-containing protein</fullName>
    </recommendedName>
</protein>
<evidence type="ECO:0000259" key="1">
    <source>
        <dbReference type="Pfam" id="PF07463"/>
    </source>
</evidence>
<dbReference type="InterPro" id="IPR003615">
    <property type="entry name" value="HNH_nuc"/>
</dbReference>
<proteinExistence type="predicted"/>
<evidence type="ECO:0000313" key="4">
    <source>
        <dbReference type="Proteomes" id="UP000092247"/>
    </source>
</evidence>
<sequence>MANFGESYEVSNLGRIRSVDRYTTGNVKKMKIKGKLLKPRVRRDGYLTVNFSFNSHGSQFAVHRLIAMAFIRNAADLPCVNHKNGIKTDNRVVNLEWVTPKDNIRHAISIGLMRVSRGADNTQFKGVIRATDKKTRTTMEFKGKKSLIEFGFDHSAVYACVSGKIKSHRGFTFHRINTAEVMAC</sequence>
<dbReference type="Pfam" id="PF07463">
    <property type="entry name" value="NUMOD4"/>
    <property type="match status" value="1"/>
</dbReference>
<gene>
    <name evidence="3" type="ORF">AYY17_01950</name>
</gene>
<accession>A0A1B8HRA4</accession>
<feature type="domain" description="NUMOD4" evidence="1">
    <location>
        <begin position="6"/>
        <end position="51"/>
    </location>
</feature>
<dbReference type="InterPro" id="IPR044925">
    <property type="entry name" value="His-Me_finger_sf"/>
</dbReference>
<dbReference type="Pfam" id="PF13392">
    <property type="entry name" value="HNH_3"/>
    <property type="match status" value="1"/>
</dbReference>
<evidence type="ECO:0000259" key="2">
    <source>
        <dbReference type="Pfam" id="PF13392"/>
    </source>
</evidence>
<comment type="caution">
    <text evidence="3">The sequence shown here is derived from an EMBL/GenBank/DDBJ whole genome shotgun (WGS) entry which is preliminary data.</text>
</comment>
<feature type="domain" description="HNH nuclease" evidence="2">
    <location>
        <begin position="79"/>
        <end position="103"/>
    </location>
</feature>
<dbReference type="Gene3D" id="3.90.75.20">
    <property type="match status" value="1"/>
</dbReference>
<evidence type="ECO:0000313" key="3">
    <source>
        <dbReference type="EMBL" id="OBU11801.1"/>
    </source>
</evidence>
<dbReference type="Proteomes" id="UP000092247">
    <property type="component" value="Unassembled WGS sequence"/>
</dbReference>
<dbReference type="InterPro" id="IPR010902">
    <property type="entry name" value="NUMOD4"/>
</dbReference>
<name>A0A1B8HRA4_9GAMM</name>
<dbReference type="AlphaFoldDB" id="A0A1B8HRA4"/>
<reference evidence="3 4" key="1">
    <citation type="submission" date="2016-06" db="EMBL/GenBank/DDBJ databases">
        <authorList>
            <person name="Kjaerup R.B."/>
            <person name="Dalgaard T.S."/>
            <person name="Juul-Madsen H.R."/>
        </authorList>
    </citation>
    <scope>NUCLEOTIDE SEQUENCE [LARGE SCALE GENOMIC DNA]</scope>
    <source>
        <strain evidence="3 4">GCSL-Mp3</strain>
    </source>
</reference>
<dbReference type="GO" id="GO:0016788">
    <property type="term" value="F:hydrolase activity, acting on ester bonds"/>
    <property type="evidence" value="ECO:0007669"/>
    <property type="project" value="InterPro"/>
</dbReference>
<organism evidence="3 4">
    <name type="scientific">Morganella psychrotolerans</name>
    <dbReference type="NCBI Taxonomy" id="368603"/>
    <lineage>
        <taxon>Bacteria</taxon>
        <taxon>Pseudomonadati</taxon>
        <taxon>Pseudomonadota</taxon>
        <taxon>Gammaproteobacteria</taxon>
        <taxon>Enterobacterales</taxon>
        <taxon>Morganellaceae</taxon>
        <taxon>Morganella</taxon>
    </lineage>
</organism>
<evidence type="ECO:0008006" key="5">
    <source>
        <dbReference type="Google" id="ProtNLM"/>
    </source>
</evidence>
<dbReference type="SUPFAM" id="SSF54060">
    <property type="entry name" value="His-Me finger endonucleases"/>
    <property type="match status" value="1"/>
</dbReference>